<proteinExistence type="predicted"/>
<keyword evidence="2" id="KW-1133">Transmembrane helix</keyword>
<evidence type="ECO:0000313" key="4">
    <source>
        <dbReference type="Proteomes" id="UP000654345"/>
    </source>
</evidence>
<dbReference type="RefSeq" id="WP_201369786.1">
    <property type="nucleotide sequence ID" value="NZ_BNJG01000001.1"/>
</dbReference>
<feature type="region of interest" description="Disordered" evidence="1">
    <location>
        <begin position="1"/>
        <end position="23"/>
    </location>
</feature>
<dbReference type="Proteomes" id="UP000654345">
    <property type="component" value="Unassembled WGS sequence"/>
</dbReference>
<organism evidence="3 4">
    <name type="scientific">Ktedonobacter robiniae</name>
    <dbReference type="NCBI Taxonomy" id="2778365"/>
    <lineage>
        <taxon>Bacteria</taxon>
        <taxon>Bacillati</taxon>
        <taxon>Chloroflexota</taxon>
        <taxon>Ktedonobacteria</taxon>
        <taxon>Ktedonobacterales</taxon>
        <taxon>Ktedonobacteraceae</taxon>
        <taxon>Ktedonobacter</taxon>
    </lineage>
</organism>
<reference evidence="3 4" key="1">
    <citation type="journal article" date="2021" name="Int. J. Syst. Evol. Microbiol.">
        <title>Reticulibacter mediterranei gen. nov., sp. nov., within the new family Reticulibacteraceae fam. nov., and Ktedonospora formicarum gen. nov., sp. nov., Ktedonobacter robiniae sp. nov., Dictyobacter formicarum sp. nov. and Dictyobacter arantiisoli sp. nov., belonging to the class Ktedonobacteria.</title>
        <authorList>
            <person name="Yabe S."/>
            <person name="Zheng Y."/>
            <person name="Wang C.M."/>
            <person name="Sakai Y."/>
            <person name="Abe K."/>
            <person name="Yokota A."/>
            <person name="Donadio S."/>
            <person name="Cavaletti L."/>
            <person name="Monciardini P."/>
        </authorList>
    </citation>
    <scope>NUCLEOTIDE SEQUENCE [LARGE SCALE GENOMIC DNA]</scope>
    <source>
        <strain evidence="3 4">SOSP1-30</strain>
    </source>
</reference>
<evidence type="ECO:0008006" key="5">
    <source>
        <dbReference type="Google" id="ProtNLM"/>
    </source>
</evidence>
<keyword evidence="2" id="KW-0472">Membrane</keyword>
<evidence type="ECO:0000256" key="2">
    <source>
        <dbReference type="SAM" id="Phobius"/>
    </source>
</evidence>
<sequence>MKTKDQPKRNIVEATPPTPPERSKLGHIINMGLGDLIAFFLIGIVGLNSHGETLAPANLLRVIWPVALSWYVISPFFGTYRRDLATQPKRMAARTALAWLVACVGALALRSIFETQKPPPVSFALVTFLTNLIALYIWRLPMAKHNQNKLVRVQEQQA</sequence>
<comment type="caution">
    <text evidence="3">The sequence shown here is derived from an EMBL/GenBank/DDBJ whole genome shotgun (WGS) entry which is preliminary data.</text>
</comment>
<protein>
    <recommendedName>
        <fullName evidence="5">DUF3054 domain-containing protein</fullName>
    </recommendedName>
</protein>
<feature type="transmembrane region" description="Helical" evidence="2">
    <location>
        <begin position="92"/>
        <end position="113"/>
    </location>
</feature>
<feature type="transmembrane region" description="Helical" evidence="2">
    <location>
        <begin position="59"/>
        <end position="80"/>
    </location>
</feature>
<name>A0ABQ3UJQ5_9CHLR</name>
<keyword evidence="4" id="KW-1185">Reference proteome</keyword>
<evidence type="ECO:0000256" key="1">
    <source>
        <dbReference type="SAM" id="MobiDB-lite"/>
    </source>
</evidence>
<dbReference type="EMBL" id="BNJG01000001">
    <property type="protein sequence ID" value="GHO52929.1"/>
    <property type="molecule type" value="Genomic_DNA"/>
</dbReference>
<dbReference type="InterPro" id="IPR021414">
    <property type="entry name" value="DUF3054"/>
</dbReference>
<feature type="compositionally biased region" description="Basic and acidic residues" evidence="1">
    <location>
        <begin position="1"/>
        <end position="11"/>
    </location>
</feature>
<gene>
    <name evidence="3" type="ORF">KSB_14040</name>
</gene>
<dbReference type="Pfam" id="PF11255">
    <property type="entry name" value="DUF3054"/>
    <property type="match status" value="1"/>
</dbReference>
<feature type="transmembrane region" description="Helical" evidence="2">
    <location>
        <begin position="119"/>
        <end position="138"/>
    </location>
</feature>
<evidence type="ECO:0000313" key="3">
    <source>
        <dbReference type="EMBL" id="GHO52929.1"/>
    </source>
</evidence>
<keyword evidence="2" id="KW-0812">Transmembrane</keyword>
<feature type="transmembrane region" description="Helical" evidence="2">
    <location>
        <begin position="28"/>
        <end position="47"/>
    </location>
</feature>
<accession>A0ABQ3UJQ5</accession>